<dbReference type="GO" id="GO:0008289">
    <property type="term" value="F:lipid binding"/>
    <property type="evidence" value="ECO:0007669"/>
    <property type="project" value="InterPro"/>
</dbReference>
<feature type="domain" description="START" evidence="1">
    <location>
        <begin position="21"/>
        <end position="184"/>
    </location>
</feature>
<name>A0A7S4MT69_9EUKA</name>
<dbReference type="Pfam" id="PF01852">
    <property type="entry name" value="START"/>
    <property type="match status" value="1"/>
</dbReference>
<dbReference type="PROSITE" id="PS50848">
    <property type="entry name" value="START"/>
    <property type="match status" value="1"/>
</dbReference>
<reference evidence="2" key="1">
    <citation type="submission" date="2021-01" db="EMBL/GenBank/DDBJ databases">
        <authorList>
            <person name="Corre E."/>
            <person name="Pelletier E."/>
            <person name="Niang G."/>
            <person name="Scheremetjew M."/>
            <person name="Finn R."/>
            <person name="Kale V."/>
            <person name="Holt S."/>
            <person name="Cochrane G."/>
            <person name="Meng A."/>
            <person name="Brown T."/>
            <person name="Cohen L."/>
        </authorList>
    </citation>
    <scope>NUCLEOTIDE SEQUENCE</scope>
    <source>
        <strain evidence="2">DIVA3 518/3/11/1/6</strain>
    </source>
</reference>
<proteinExistence type="predicted"/>
<dbReference type="EMBL" id="HBKP01024802">
    <property type="protein sequence ID" value="CAE2240248.1"/>
    <property type="molecule type" value="Transcribed_RNA"/>
</dbReference>
<dbReference type="GO" id="GO:0005737">
    <property type="term" value="C:cytoplasm"/>
    <property type="evidence" value="ECO:0007669"/>
    <property type="project" value="UniProtKB-ARBA"/>
</dbReference>
<dbReference type="InterPro" id="IPR002913">
    <property type="entry name" value="START_lipid-bd_dom"/>
</dbReference>
<dbReference type="SUPFAM" id="SSF55961">
    <property type="entry name" value="Bet v1-like"/>
    <property type="match status" value="1"/>
</dbReference>
<organism evidence="2">
    <name type="scientific">Vannella robusta</name>
    <dbReference type="NCBI Taxonomy" id="1487602"/>
    <lineage>
        <taxon>Eukaryota</taxon>
        <taxon>Amoebozoa</taxon>
        <taxon>Discosea</taxon>
        <taxon>Flabellinia</taxon>
        <taxon>Vannellidae</taxon>
        <taxon>Vannella</taxon>
    </lineage>
</organism>
<protein>
    <recommendedName>
        <fullName evidence="1">START domain-containing protein</fullName>
    </recommendedName>
</protein>
<dbReference type="PANTHER" id="PTHR19308:SF56">
    <property type="entry name" value="START DOMAIN-CONTAINING PROTEIN"/>
    <property type="match status" value="1"/>
</dbReference>
<dbReference type="Gene3D" id="3.30.530.20">
    <property type="match status" value="1"/>
</dbReference>
<evidence type="ECO:0000313" key="2">
    <source>
        <dbReference type="EMBL" id="CAE2240248.1"/>
    </source>
</evidence>
<gene>
    <name evidence="2" type="ORF">VSP0166_LOCUS17280</name>
</gene>
<dbReference type="SMART" id="SM00234">
    <property type="entry name" value="START"/>
    <property type="match status" value="1"/>
</dbReference>
<dbReference type="AlphaFoldDB" id="A0A7S4MT69"/>
<dbReference type="InterPro" id="IPR023393">
    <property type="entry name" value="START-like_dom_sf"/>
</dbReference>
<dbReference type="InterPro" id="IPR051213">
    <property type="entry name" value="START_lipid_transfer"/>
</dbReference>
<dbReference type="CDD" id="cd00177">
    <property type="entry name" value="START"/>
    <property type="match status" value="1"/>
</dbReference>
<dbReference type="PANTHER" id="PTHR19308">
    <property type="entry name" value="PHOSPHATIDYLCHOLINE TRANSFER PROTEIN"/>
    <property type="match status" value="1"/>
</dbReference>
<evidence type="ECO:0000259" key="1">
    <source>
        <dbReference type="PROSITE" id="PS50848"/>
    </source>
</evidence>
<sequence>MADAHIKAVDDTMDSLQKLCTSDDDWEYLNDKKDVKIHLRHVEDSAVVMLRGVTTIPKTPEEILKCTEDLESRKAWDELFIEGSVVKELDENHQVIHFKFKSPSMMVTNRDFVMARAVKRCDDGTILSNHVSVVDDDAPDAKGFVRGDVFASGYWLKPNGDGTSTAAYVVQIDPKGWIPTAIVNVVAKKQPLVLAKMREYLAKQ</sequence>
<accession>A0A7S4MT69</accession>